<evidence type="ECO:0000256" key="8">
    <source>
        <dbReference type="SAM" id="SignalP"/>
    </source>
</evidence>
<feature type="domain" description="Peptidase M14" evidence="9">
    <location>
        <begin position="44"/>
        <end position="298"/>
    </location>
</feature>
<evidence type="ECO:0000259" key="9">
    <source>
        <dbReference type="PROSITE" id="PS52035"/>
    </source>
</evidence>
<keyword evidence="11" id="KW-1185">Reference proteome</keyword>
<feature type="active site" description="Proton donor/acceptor" evidence="7">
    <location>
        <position position="263"/>
    </location>
</feature>
<keyword evidence="8" id="KW-0732">Signal</keyword>
<evidence type="ECO:0000313" key="10">
    <source>
        <dbReference type="EMBL" id="SDE84187.1"/>
    </source>
</evidence>
<gene>
    <name evidence="10" type="ORF">SAMN04487992_104188</name>
</gene>
<name>A0A1G7G7W5_9FLAO</name>
<proteinExistence type="inferred from homology"/>
<dbReference type="eggNOG" id="COG2866">
    <property type="taxonomic scope" value="Bacteria"/>
</dbReference>
<dbReference type="InterPro" id="IPR000834">
    <property type="entry name" value="Peptidase_M14"/>
</dbReference>
<comment type="similarity">
    <text evidence="2 7">Belongs to the peptidase M14 family.</text>
</comment>
<dbReference type="AlphaFoldDB" id="A0A1G7G7W5"/>
<dbReference type="EMBL" id="FNBD01000004">
    <property type="protein sequence ID" value="SDE84187.1"/>
    <property type="molecule type" value="Genomic_DNA"/>
</dbReference>
<dbReference type="GO" id="GO:0004181">
    <property type="term" value="F:metallocarboxypeptidase activity"/>
    <property type="evidence" value="ECO:0007669"/>
    <property type="project" value="InterPro"/>
</dbReference>
<dbReference type="Pfam" id="PF00246">
    <property type="entry name" value="Peptidase_M14"/>
    <property type="match status" value="1"/>
</dbReference>
<dbReference type="SUPFAM" id="SSF53187">
    <property type="entry name" value="Zn-dependent exopeptidases"/>
    <property type="match status" value="1"/>
</dbReference>
<feature type="signal peptide" evidence="8">
    <location>
        <begin position="1"/>
        <end position="18"/>
    </location>
</feature>
<organism evidence="10 11">
    <name type="scientific">Cellulophaga baltica</name>
    <dbReference type="NCBI Taxonomy" id="76594"/>
    <lineage>
        <taxon>Bacteria</taxon>
        <taxon>Pseudomonadati</taxon>
        <taxon>Bacteroidota</taxon>
        <taxon>Flavobacteriia</taxon>
        <taxon>Flavobacteriales</taxon>
        <taxon>Flavobacteriaceae</taxon>
        <taxon>Cellulophaga</taxon>
    </lineage>
</organism>
<dbReference type="PANTHER" id="PTHR11705">
    <property type="entry name" value="PROTEASE FAMILY M14 CARBOXYPEPTIDASE A,B"/>
    <property type="match status" value="1"/>
</dbReference>
<dbReference type="PANTHER" id="PTHR11705:SF143">
    <property type="entry name" value="SLL0236 PROTEIN"/>
    <property type="match status" value="1"/>
</dbReference>
<evidence type="ECO:0000313" key="11">
    <source>
        <dbReference type="Proteomes" id="UP000182114"/>
    </source>
</evidence>
<evidence type="ECO:0000256" key="6">
    <source>
        <dbReference type="ARBA" id="ARBA00023049"/>
    </source>
</evidence>
<dbReference type="RefSeq" id="WP_074538066.1">
    <property type="nucleotide sequence ID" value="NZ_FNBD01000004.1"/>
</dbReference>
<evidence type="ECO:0000256" key="4">
    <source>
        <dbReference type="ARBA" id="ARBA00022801"/>
    </source>
</evidence>
<dbReference type="Proteomes" id="UP000182114">
    <property type="component" value="Unassembled WGS sequence"/>
</dbReference>
<evidence type="ECO:0000256" key="2">
    <source>
        <dbReference type="ARBA" id="ARBA00005988"/>
    </source>
</evidence>
<dbReference type="GO" id="GO:0006508">
    <property type="term" value="P:proteolysis"/>
    <property type="evidence" value="ECO:0007669"/>
    <property type="project" value="UniProtKB-KW"/>
</dbReference>
<evidence type="ECO:0000256" key="5">
    <source>
        <dbReference type="ARBA" id="ARBA00022833"/>
    </source>
</evidence>
<accession>A0A1G7G7W5</accession>
<evidence type="ECO:0000256" key="3">
    <source>
        <dbReference type="ARBA" id="ARBA00022670"/>
    </source>
</evidence>
<keyword evidence="5" id="KW-0862">Zinc</keyword>
<keyword evidence="10" id="KW-0121">Carboxypeptidase</keyword>
<sequence length="502" mass="56911">MKLYILLVSFIMSLSASCQSKMAETTLKENTEKQADITSALYDTYDTYKESSLAKRRIKHHEIQPLITNFKAKEGYTVTKVGESIEGRPLSLISVGSGATNVFLWSQMHGDEPTATQAIFDILNFLDSKDFQKEKASILRNLTLHFLPMLNPDGAEVYTRRNTLGIDINRDALALQSPEGRTLKRVRDSLDADFGFNLHDQSTYYNAERTEKPATISYLAPAYNYEKDINDVRANAMKIIVYMNKIIQNYAPGQVGRYNDDFEPRAFGDNIQKWGTSAILIESGGFNKDTEKQEIRKLNYVSILSAIYTISNKSYTEIAIADYEKIPENDRKLFDLKIENLTYKLLGKEYTLDLGIQRFENDKPNHNDFWISSSIVEQGDLSTYYGYETFDAKGYTATLGKIYPNKISSMTEFLKLDAFELLKQGYLYISVNGIPEKIMESALPLNITRGSYKAPANLRLAIGVNPSFFLEKNGKIMYAVVNGYLIDLQSKATSFKNALILK</sequence>
<evidence type="ECO:0000256" key="7">
    <source>
        <dbReference type="PROSITE-ProRule" id="PRU01379"/>
    </source>
</evidence>
<dbReference type="Gene3D" id="3.40.630.10">
    <property type="entry name" value="Zn peptidases"/>
    <property type="match status" value="1"/>
</dbReference>
<comment type="cofactor">
    <cofactor evidence="1">
        <name>Zn(2+)</name>
        <dbReference type="ChEBI" id="CHEBI:29105"/>
    </cofactor>
</comment>
<keyword evidence="6" id="KW-0482">Metalloprotease</keyword>
<dbReference type="PROSITE" id="PS52035">
    <property type="entry name" value="PEPTIDASE_M14"/>
    <property type="match status" value="1"/>
</dbReference>
<dbReference type="GO" id="GO:0005615">
    <property type="term" value="C:extracellular space"/>
    <property type="evidence" value="ECO:0007669"/>
    <property type="project" value="TreeGrafter"/>
</dbReference>
<evidence type="ECO:0000256" key="1">
    <source>
        <dbReference type="ARBA" id="ARBA00001947"/>
    </source>
</evidence>
<keyword evidence="3" id="KW-0645">Protease</keyword>
<keyword evidence="4" id="KW-0378">Hydrolase</keyword>
<feature type="chain" id="PRO_5010183246" evidence="8">
    <location>
        <begin position="19"/>
        <end position="502"/>
    </location>
</feature>
<protein>
    <submittedName>
        <fullName evidence="10">Zinc carboxypeptidase</fullName>
    </submittedName>
</protein>
<dbReference type="PROSITE" id="PS51257">
    <property type="entry name" value="PROKAR_LIPOPROTEIN"/>
    <property type="match status" value="1"/>
</dbReference>
<dbReference type="GO" id="GO:0008270">
    <property type="term" value="F:zinc ion binding"/>
    <property type="evidence" value="ECO:0007669"/>
    <property type="project" value="InterPro"/>
</dbReference>
<reference evidence="11" key="1">
    <citation type="submission" date="2016-10" db="EMBL/GenBank/DDBJ databases">
        <authorList>
            <person name="Varghese N."/>
            <person name="Submissions S."/>
        </authorList>
    </citation>
    <scope>NUCLEOTIDE SEQUENCE [LARGE SCALE GENOMIC DNA]</scope>
    <source>
        <strain evidence="11">DSM 24729</strain>
    </source>
</reference>